<dbReference type="PANTHER" id="PTHR11748">
    <property type="entry name" value="D-LACTATE DEHYDROGENASE"/>
    <property type="match status" value="1"/>
</dbReference>
<feature type="domain" description="FAD-binding PCMH-type" evidence="11">
    <location>
        <begin position="161"/>
        <end position="340"/>
    </location>
</feature>
<dbReference type="InterPro" id="IPR004113">
    <property type="entry name" value="FAD-bd_oxidored_4_C"/>
</dbReference>
<dbReference type="Pfam" id="PF01565">
    <property type="entry name" value="FAD_binding_4"/>
    <property type="match status" value="1"/>
</dbReference>
<evidence type="ECO:0000256" key="8">
    <source>
        <dbReference type="ARBA" id="ARBA00023128"/>
    </source>
</evidence>
<evidence type="ECO:0000256" key="1">
    <source>
        <dbReference type="ARBA" id="ARBA00001974"/>
    </source>
</evidence>
<dbReference type="AlphaFoldDB" id="S3CG65"/>
<dbReference type="InterPro" id="IPR016169">
    <property type="entry name" value="FAD-bd_PCMH_sub2"/>
</dbReference>
<dbReference type="FunFam" id="3.30.70.2740:FF:000001">
    <property type="entry name" value="D-lactate dehydrogenase mitochondrial"/>
    <property type="match status" value="1"/>
</dbReference>
<dbReference type="Gene3D" id="3.30.70.2740">
    <property type="match status" value="1"/>
</dbReference>
<dbReference type="InterPro" id="IPR016171">
    <property type="entry name" value="Vanillyl_alc_oxidase_C-sub2"/>
</dbReference>
<keyword evidence="13" id="KW-1185">Reference proteome</keyword>
<accession>S3CG65</accession>
<dbReference type="STRING" id="1262450.S3CG65"/>
<dbReference type="Gene3D" id="1.10.45.10">
    <property type="entry name" value="Vanillyl-alcohol Oxidase, Chain A, domain 4"/>
    <property type="match status" value="1"/>
</dbReference>
<dbReference type="GO" id="GO:0004458">
    <property type="term" value="F:D-lactate dehydrogenase (cytochrome) activity"/>
    <property type="evidence" value="ECO:0007669"/>
    <property type="project" value="UniProtKB-EC"/>
</dbReference>
<dbReference type="InterPro" id="IPR016164">
    <property type="entry name" value="FAD-linked_Oxase-like_C"/>
</dbReference>
<evidence type="ECO:0000256" key="10">
    <source>
        <dbReference type="ARBA" id="ARBA00051436"/>
    </source>
</evidence>
<gene>
    <name evidence="12" type="ORF">F503_03868</name>
</gene>
<dbReference type="EC" id="1.1.2.4" evidence="9"/>
<comment type="subcellular location">
    <subcellularLocation>
        <location evidence="2">Mitochondrion</location>
    </subcellularLocation>
</comment>
<proteinExistence type="inferred from homology"/>
<comment type="similarity">
    <text evidence="3">Belongs to the FAD-binding oxidoreductase/transferase type 4 family.</text>
</comment>
<dbReference type="Proteomes" id="UP000016923">
    <property type="component" value="Unassembled WGS sequence"/>
</dbReference>
<protein>
    <recommendedName>
        <fullName evidence="9">D-lactate dehydrogenase (cytochrome)</fullName>
        <ecNumber evidence="9">1.1.2.4</ecNumber>
    </recommendedName>
</protein>
<dbReference type="GO" id="GO:0071949">
    <property type="term" value="F:FAD binding"/>
    <property type="evidence" value="ECO:0007669"/>
    <property type="project" value="InterPro"/>
</dbReference>
<comment type="catalytic activity">
    <reaction evidence="10">
        <text>(R)-lactate + 2 Fe(III)-[cytochrome c] = 2 Fe(II)-[cytochrome c] + pyruvate + 2 H(+)</text>
        <dbReference type="Rhea" id="RHEA:13521"/>
        <dbReference type="Rhea" id="RHEA-COMP:10350"/>
        <dbReference type="Rhea" id="RHEA-COMP:14399"/>
        <dbReference type="ChEBI" id="CHEBI:15361"/>
        <dbReference type="ChEBI" id="CHEBI:15378"/>
        <dbReference type="ChEBI" id="CHEBI:16004"/>
        <dbReference type="ChEBI" id="CHEBI:29033"/>
        <dbReference type="ChEBI" id="CHEBI:29034"/>
        <dbReference type="EC" id="1.1.2.4"/>
    </reaction>
</comment>
<dbReference type="InterPro" id="IPR036318">
    <property type="entry name" value="FAD-bd_PCMH-like_sf"/>
</dbReference>
<dbReference type="OrthoDB" id="7786253at2759"/>
<evidence type="ECO:0000256" key="3">
    <source>
        <dbReference type="ARBA" id="ARBA00008000"/>
    </source>
</evidence>
<dbReference type="GO" id="GO:0008720">
    <property type="term" value="F:D-lactate dehydrogenase (NAD+) activity"/>
    <property type="evidence" value="ECO:0007669"/>
    <property type="project" value="TreeGrafter"/>
</dbReference>
<sequence>MPTPALNRAAVCCCRRSASAPAIGLSAASRFSARSLQRKATVFSSSARKASTSTQGAAAASASAVPAFHTQPSWWTSQRAFAAAAAAGAAGWGLAALYFNGWPKNSVILLDSRTAPRYASMREMELAIDEIRRQTGGEDIVSIDPEDLLAHGYSEWSSTNPETLPVAVAYPRNTEQVSAIARICHQRRVPLIPYSGGSSLEGNFSAPYGGVSVDFAYMDKIVQFNKDDMDVVVQPSIGWQDLNAQLAEVDSGLFFPIDPGPSAKIGGMVGTNCSGTNAVKYGTMKDWVINLTVVLADGTVIKTRRRPRKSSAGYNLNSLFVGSEGTLGIITEATLKLAVVPEELSVAVVTFPTIRDAASAAAGVMQTGVPVAAMEIMDEVQMKVVNLGGATAPRVWKEMPTLFFKFSGTKASVRDNIENVQKITSRNGGSNFEFAKDAREQKLLWSARKESLWSMLALRKDGEEVWSTDVAVPFSRLADIIEVSKKEMDELGLFASILGHVGDGNFHESIMYNASDKAERAKVEACVKNMVNRALEMEGTCTGEHSIGWGKKDSLIKEVGPDTLGVMKAIKATLDPHWILNPGKIFDRQTL</sequence>
<dbReference type="Pfam" id="PF02913">
    <property type="entry name" value="FAD-oxidase_C"/>
    <property type="match status" value="1"/>
</dbReference>
<evidence type="ECO:0000313" key="13">
    <source>
        <dbReference type="Proteomes" id="UP000016923"/>
    </source>
</evidence>
<dbReference type="HOGENOM" id="CLU_017779_3_2_1"/>
<keyword evidence="7" id="KW-0560">Oxidoreductase</keyword>
<evidence type="ECO:0000259" key="11">
    <source>
        <dbReference type="PROSITE" id="PS51387"/>
    </source>
</evidence>
<evidence type="ECO:0000256" key="6">
    <source>
        <dbReference type="ARBA" id="ARBA00022946"/>
    </source>
</evidence>
<evidence type="ECO:0000256" key="4">
    <source>
        <dbReference type="ARBA" id="ARBA00022630"/>
    </source>
</evidence>
<dbReference type="FunFam" id="3.30.465.10:FF:000014">
    <property type="entry name" value="D-lactate dehydrogenase (Cytochrome), putative"/>
    <property type="match status" value="1"/>
</dbReference>
<keyword evidence="5" id="KW-0274">FAD</keyword>
<evidence type="ECO:0000256" key="9">
    <source>
        <dbReference type="ARBA" id="ARBA00038897"/>
    </source>
</evidence>
<dbReference type="PROSITE" id="PS51387">
    <property type="entry name" value="FAD_PCMH"/>
    <property type="match status" value="1"/>
</dbReference>
<dbReference type="EMBL" id="KE148157">
    <property type="protein sequence ID" value="EPE05263.1"/>
    <property type="molecule type" value="Genomic_DNA"/>
</dbReference>
<dbReference type="PANTHER" id="PTHR11748:SF111">
    <property type="entry name" value="D-LACTATE DEHYDROGENASE, MITOCHONDRIAL-RELATED"/>
    <property type="match status" value="1"/>
</dbReference>
<dbReference type="SUPFAM" id="SSF56176">
    <property type="entry name" value="FAD-binding/transporter-associated domain-like"/>
    <property type="match status" value="1"/>
</dbReference>
<dbReference type="GO" id="GO:1903457">
    <property type="term" value="P:lactate catabolic process"/>
    <property type="evidence" value="ECO:0007669"/>
    <property type="project" value="TreeGrafter"/>
</dbReference>
<organism evidence="12 13">
    <name type="scientific">Ophiostoma piceae (strain UAMH 11346)</name>
    <name type="common">Sap stain fungus</name>
    <dbReference type="NCBI Taxonomy" id="1262450"/>
    <lineage>
        <taxon>Eukaryota</taxon>
        <taxon>Fungi</taxon>
        <taxon>Dikarya</taxon>
        <taxon>Ascomycota</taxon>
        <taxon>Pezizomycotina</taxon>
        <taxon>Sordariomycetes</taxon>
        <taxon>Sordariomycetidae</taxon>
        <taxon>Ophiostomatales</taxon>
        <taxon>Ophiostomataceae</taxon>
        <taxon>Ophiostoma</taxon>
    </lineage>
</organism>
<evidence type="ECO:0000313" key="12">
    <source>
        <dbReference type="EMBL" id="EPE05263.1"/>
    </source>
</evidence>
<comment type="cofactor">
    <cofactor evidence="1">
        <name>FAD</name>
        <dbReference type="ChEBI" id="CHEBI:57692"/>
    </cofactor>
</comment>
<dbReference type="InterPro" id="IPR006094">
    <property type="entry name" value="Oxid_FAD_bind_N"/>
</dbReference>
<evidence type="ECO:0000256" key="5">
    <source>
        <dbReference type="ARBA" id="ARBA00022827"/>
    </source>
</evidence>
<dbReference type="FunFam" id="1.10.45.10:FF:000001">
    <property type="entry name" value="D-lactate dehydrogenase mitochondrial"/>
    <property type="match status" value="1"/>
</dbReference>
<keyword evidence="6" id="KW-0809">Transit peptide</keyword>
<dbReference type="InterPro" id="IPR016166">
    <property type="entry name" value="FAD-bd_PCMH"/>
</dbReference>
<evidence type="ECO:0000256" key="2">
    <source>
        <dbReference type="ARBA" id="ARBA00004173"/>
    </source>
</evidence>
<dbReference type="GO" id="GO:0005739">
    <property type="term" value="C:mitochondrion"/>
    <property type="evidence" value="ECO:0007669"/>
    <property type="project" value="UniProtKB-SubCell"/>
</dbReference>
<dbReference type="SUPFAM" id="SSF55103">
    <property type="entry name" value="FAD-linked oxidases, C-terminal domain"/>
    <property type="match status" value="1"/>
</dbReference>
<dbReference type="OMA" id="CHLSHSY"/>
<name>S3CG65_OPHP1</name>
<evidence type="ECO:0000256" key="7">
    <source>
        <dbReference type="ARBA" id="ARBA00023002"/>
    </source>
</evidence>
<reference evidence="12 13" key="1">
    <citation type="journal article" date="2013" name="BMC Genomics">
        <title>The genome and transcriptome of the pine saprophyte Ophiostoma piceae, and a comparison with the bark beetle-associated pine pathogen Grosmannia clavigera.</title>
        <authorList>
            <person name="Haridas S."/>
            <person name="Wang Y."/>
            <person name="Lim L."/>
            <person name="Massoumi Alamouti S."/>
            <person name="Jackman S."/>
            <person name="Docking R."/>
            <person name="Robertson G."/>
            <person name="Birol I."/>
            <person name="Bohlmann J."/>
            <person name="Breuil C."/>
        </authorList>
    </citation>
    <scope>NUCLEOTIDE SEQUENCE [LARGE SCALE GENOMIC DNA]</scope>
    <source>
        <strain evidence="12 13">UAMH 11346</strain>
    </source>
</reference>
<keyword evidence="4" id="KW-0285">Flavoprotein</keyword>
<dbReference type="eggNOG" id="KOG1231">
    <property type="taxonomic scope" value="Eukaryota"/>
</dbReference>
<dbReference type="VEuPathDB" id="FungiDB:F503_03868"/>
<dbReference type="Gene3D" id="3.30.465.10">
    <property type="match status" value="1"/>
</dbReference>
<keyword evidence="8" id="KW-0496">Mitochondrion</keyword>